<dbReference type="EMBL" id="DSZU01000056">
    <property type="protein sequence ID" value="HGV55112.1"/>
    <property type="molecule type" value="Genomic_DNA"/>
</dbReference>
<dbReference type="PROSITE" id="PS51257">
    <property type="entry name" value="PROKAR_LIPOPROTEIN"/>
    <property type="match status" value="1"/>
</dbReference>
<gene>
    <name evidence="1" type="ORF">ENT73_03365</name>
</gene>
<protein>
    <recommendedName>
        <fullName evidence="2">Outer-membrane lipoprotein LolB</fullName>
    </recommendedName>
</protein>
<sequence>MSIRVFFSLITVLFLFIGCAPKEITLPKAYLQLEREELKNLTLKGKLFLKGELFFLENLENREQAGGAYGTFYLTKDEFLITIRPPLSSEIILYWQRTSSKITLINLAKKVVYLINFRNINLEDLPYYFLGLREKEATWKKKGFEGKYRFFKENLEGIIHTNLFNISWKIKELEVTEEKISPPLMEGYKVKTIKLTF</sequence>
<reference evidence="1" key="1">
    <citation type="journal article" date="2020" name="mSystems">
        <title>Genome- and Community-Level Interaction Insights into Carbon Utilization and Element Cycling Functions of Hydrothermarchaeota in Hydrothermal Sediment.</title>
        <authorList>
            <person name="Zhou Z."/>
            <person name="Liu Y."/>
            <person name="Xu W."/>
            <person name="Pan J."/>
            <person name="Luo Z.H."/>
            <person name="Li M."/>
        </authorList>
    </citation>
    <scope>NUCLEOTIDE SEQUENCE [LARGE SCALE GENOMIC DNA]</scope>
    <source>
        <strain evidence="1">SpSt-605</strain>
    </source>
</reference>
<organism evidence="1">
    <name type="scientific">Caldimicrobium thiodismutans</name>
    <dbReference type="NCBI Taxonomy" id="1653476"/>
    <lineage>
        <taxon>Bacteria</taxon>
        <taxon>Pseudomonadati</taxon>
        <taxon>Thermodesulfobacteriota</taxon>
        <taxon>Thermodesulfobacteria</taxon>
        <taxon>Thermodesulfobacteriales</taxon>
        <taxon>Thermodesulfobacteriaceae</taxon>
        <taxon>Caldimicrobium</taxon>
    </lineage>
</organism>
<name>A0A832LVY4_9BACT</name>
<dbReference type="AlphaFoldDB" id="A0A832LVY4"/>
<evidence type="ECO:0008006" key="2">
    <source>
        <dbReference type="Google" id="ProtNLM"/>
    </source>
</evidence>
<evidence type="ECO:0000313" key="1">
    <source>
        <dbReference type="EMBL" id="HGV55112.1"/>
    </source>
</evidence>
<accession>A0A832LVY4</accession>
<proteinExistence type="predicted"/>
<comment type="caution">
    <text evidence="1">The sequence shown here is derived from an EMBL/GenBank/DDBJ whole genome shotgun (WGS) entry which is preliminary data.</text>
</comment>